<accession>A0A7Z0T811</accession>
<dbReference type="PRINTS" id="PR00421">
    <property type="entry name" value="THIOREDOXIN"/>
</dbReference>
<dbReference type="InterPro" id="IPR017937">
    <property type="entry name" value="Thioredoxin_CS"/>
</dbReference>
<evidence type="ECO:0000259" key="10">
    <source>
        <dbReference type="PROSITE" id="PS51352"/>
    </source>
</evidence>
<dbReference type="Pfam" id="PF00085">
    <property type="entry name" value="Thioredoxin"/>
    <property type="match status" value="1"/>
</dbReference>
<dbReference type="NCBIfam" id="TIGR01068">
    <property type="entry name" value="thioredoxin"/>
    <property type="match status" value="1"/>
</dbReference>
<feature type="site" description="Deprotonates C-terminal active site Cys" evidence="8">
    <location>
        <position position="26"/>
    </location>
</feature>
<feature type="active site" description="Nucleophile" evidence="8">
    <location>
        <position position="32"/>
    </location>
</feature>
<dbReference type="InterPro" id="IPR036249">
    <property type="entry name" value="Thioredoxin-like_sf"/>
</dbReference>
<dbReference type="Proteomes" id="UP000526184">
    <property type="component" value="Unassembled WGS sequence"/>
</dbReference>
<dbReference type="EMBL" id="JABMKT010000002">
    <property type="protein sequence ID" value="NYV27409.1"/>
    <property type="molecule type" value="Genomic_DNA"/>
</dbReference>
<protein>
    <recommendedName>
        <fullName evidence="6 7">Thioredoxin</fullName>
    </recommendedName>
</protein>
<dbReference type="PANTHER" id="PTHR45663">
    <property type="entry name" value="GEO12009P1"/>
    <property type="match status" value="1"/>
</dbReference>
<dbReference type="GO" id="GO:0015035">
    <property type="term" value="F:protein-disulfide reductase activity"/>
    <property type="evidence" value="ECO:0007669"/>
    <property type="project" value="UniProtKB-UniRule"/>
</dbReference>
<keyword evidence="12" id="KW-1185">Reference proteome</keyword>
<dbReference type="CDD" id="cd02947">
    <property type="entry name" value="TRX_family"/>
    <property type="match status" value="1"/>
</dbReference>
<evidence type="ECO:0000313" key="11">
    <source>
        <dbReference type="EMBL" id="NYV27409.1"/>
    </source>
</evidence>
<evidence type="ECO:0000256" key="5">
    <source>
        <dbReference type="ARBA" id="ARBA00023284"/>
    </source>
</evidence>
<dbReference type="SUPFAM" id="SSF52833">
    <property type="entry name" value="Thioredoxin-like"/>
    <property type="match status" value="1"/>
</dbReference>
<dbReference type="PROSITE" id="PS51354">
    <property type="entry name" value="GLUTAREDOXIN_2"/>
    <property type="match status" value="1"/>
</dbReference>
<feature type="site" description="Contributes to redox potential value" evidence="8">
    <location>
        <position position="34"/>
    </location>
</feature>
<feature type="site" description="Contributes to redox potential value" evidence="8">
    <location>
        <position position="33"/>
    </location>
</feature>
<evidence type="ECO:0000256" key="3">
    <source>
        <dbReference type="ARBA" id="ARBA00022982"/>
    </source>
</evidence>
<keyword evidence="4 9" id="KW-1015">Disulfide bond</keyword>
<evidence type="ECO:0000256" key="1">
    <source>
        <dbReference type="ARBA" id="ARBA00008987"/>
    </source>
</evidence>
<evidence type="ECO:0000256" key="8">
    <source>
        <dbReference type="PIRSR" id="PIRSR000077-1"/>
    </source>
</evidence>
<name>A0A7Z0T811_9FUSO</name>
<dbReference type="PANTHER" id="PTHR45663:SF11">
    <property type="entry name" value="GEO12009P1"/>
    <property type="match status" value="1"/>
</dbReference>
<dbReference type="FunFam" id="3.40.30.10:FF:000001">
    <property type="entry name" value="Thioredoxin"/>
    <property type="match status" value="1"/>
</dbReference>
<dbReference type="Gene3D" id="3.40.30.10">
    <property type="entry name" value="Glutaredoxin"/>
    <property type="match status" value="1"/>
</dbReference>
<comment type="caution">
    <text evidence="11">The sequence shown here is derived from an EMBL/GenBank/DDBJ whole genome shotgun (WGS) entry which is preliminary data.</text>
</comment>
<evidence type="ECO:0000256" key="4">
    <source>
        <dbReference type="ARBA" id="ARBA00023157"/>
    </source>
</evidence>
<sequence>MSKVLHLGAAEQLKEIFEKEKVVLVDFFATWCGPCKRLGPVLDELSEEANFAIVKIDVDQFPELAGEYGVRSIPTLFVVKDGEKVAADLGFKTKDELFSLVKNNI</sequence>
<evidence type="ECO:0000256" key="2">
    <source>
        <dbReference type="ARBA" id="ARBA00022448"/>
    </source>
</evidence>
<dbReference type="PROSITE" id="PS00194">
    <property type="entry name" value="THIOREDOXIN_1"/>
    <property type="match status" value="1"/>
</dbReference>
<keyword evidence="3" id="KW-0249">Electron transport</keyword>
<comment type="similarity">
    <text evidence="1 7">Belongs to the thioredoxin family.</text>
</comment>
<proteinExistence type="inferred from homology"/>
<dbReference type="GO" id="GO:0045454">
    <property type="term" value="P:cell redox homeostasis"/>
    <property type="evidence" value="ECO:0007669"/>
    <property type="project" value="TreeGrafter"/>
</dbReference>
<evidence type="ECO:0000256" key="6">
    <source>
        <dbReference type="NCBIfam" id="TIGR01068"/>
    </source>
</evidence>
<feature type="disulfide bond" description="Redox-active" evidence="9">
    <location>
        <begin position="32"/>
        <end position="35"/>
    </location>
</feature>
<dbReference type="InterPro" id="IPR005746">
    <property type="entry name" value="Thioredoxin"/>
</dbReference>
<keyword evidence="2" id="KW-0813">Transport</keyword>
<evidence type="ECO:0000256" key="9">
    <source>
        <dbReference type="PIRSR" id="PIRSR000077-4"/>
    </source>
</evidence>
<feature type="active site" description="Nucleophile" evidence="8">
    <location>
        <position position="35"/>
    </location>
</feature>
<keyword evidence="5 9" id="KW-0676">Redox-active center</keyword>
<feature type="domain" description="Thioredoxin" evidence="10">
    <location>
        <begin position="1"/>
        <end position="105"/>
    </location>
</feature>
<gene>
    <name evidence="11" type="primary">trxA</name>
    <name evidence="11" type="ORF">HP397_01025</name>
</gene>
<dbReference type="InterPro" id="IPR013766">
    <property type="entry name" value="Thioredoxin_domain"/>
</dbReference>
<evidence type="ECO:0000256" key="7">
    <source>
        <dbReference type="PIRNR" id="PIRNR000077"/>
    </source>
</evidence>
<dbReference type="PROSITE" id="PS51352">
    <property type="entry name" value="THIOREDOXIN_2"/>
    <property type="match status" value="1"/>
</dbReference>
<dbReference type="AlphaFoldDB" id="A0A7Z0T811"/>
<organism evidence="11 12">
    <name type="scientific">Streptobacillus felis</name>
    <dbReference type="NCBI Taxonomy" id="1384509"/>
    <lineage>
        <taxon>Bacteria</taxon>
        <taxon>Fusobacteriati</taxon>
        <taxon>Fusobacteriota</taxon>
        <taxon>Fusobacteriia</taxon>
        <taxon>Fusobacteriales</taxon>
        <taxon>Leptotrichiaceae</taxon>
        <taxon>Streptobacillus</taxon>
    </lineage>
</organism>
<reference evidence="11 12" key="1">
    <citation type="submission" date="2020-05" db="EMBL/GenBank/DDBJ databases">
        <title>Streptobacillus felis strain LHL191014123.</title>
        <authorList>
            <person name="Fawzy A."/>
            <person name="Rau J."/>
            <person name="Risse K."/>
            <person name="Schauerte N."/>
            <person name="Geiger C."/>
            <person name="Blom J."/>
            <person name="Imirzalioglu C."/>
            <person name="Falgenhauer J."/>
            <person name="Bach A."/>
            <person name="Herden C."/>
            <person name="Eisenberg T."/>
        </authorList>
    </citation>
    <scope>NUCLEOTIDE SEQUENCE [LARGE SCALE GENOMIC DNA]</scope>
    <source>
        <strain evidence="11 12">LHL191014123</strain>
    </source>
</reference>
<dbReference type="RefSeq" id="WP_180135326.1">
    <property type="nucleotide sequence ID" value="NZ_JABMKT010000002.1"/>
</dbReference>
<dbReference type="GO" id="GO:0005829">
    <property type="term" value="C:cytosol"/>
    <property type="evidence" value="ECO:0007669"/>
    <property type="project" value="TreeGrafter"/>
</dbReference>
<evidence type="ECO:0000313" key="12">
    <source>
        <dbReference type="Proteomes" id="UP000526184"/>
    </source>
</evidence>
<dbReference type="PIRSF" id="PIRSF000077">
    <property type="entry name" value="Thioredoxin"/>
    <property type="match status" value="1"/>
</dbReference>